<dbReference type="Proteomes" id="UP000437862">
    <property type="component" value="Chromosome"/>
</dbReference>
<keyword evidence="3" id="KW-1185">Reference proteome</keyword>
<protein>
    <recommendedName>
        <fullName evidence="4">Fimbrial assembly protein</fullName>
    </recommendedName>
</protein>
<reference evidence="2 3" key="1">
    <citation type="submission" date="2019-12" db="EMBL/GenBank/DDBJ databases">
        <title>Draft Genome Sequences of Six Type Strains of the Genus Massilia.</title>
        <authorList>
            <person name="Miess H."/>
            <person name="Frediansyah A."/>
            <person name="Goeker M."/>
            <person name="Gross H."/>
        </authorList>
    </citation>
    <scope>NUCLEOTIDE SEQUENCE [LARGE SCALE GENOMIC DNA]</scope>
    <source>
        <strain evidence="2 3">DSM 26639</strain>
    </source>
</reference>
<proteinExistence type="predicted"/>
<dbReference type="EMBL" id="CP046904">
    <property type="protein sequence ID" value="QGZ41353.1"/>
    <property type="molecule type" value="Genomic_DNA"/>
</dbReference>
<evidence type="ECO:0000313" key="3">
    <source>
        <dbReference type="Proteomes" id="UP000437862"/>
    </source>
</evidence>
<feature type="region of interest" description="Disordered" evidence="1">
    <location>
        <begin position="55"/>
        <end position="75"/>
    </location>
</feature>
<sequence length="176" mass="19517">MRATDLNFAPRGSRQKVVALLGLVVMAVCAGLSYQRLVEAEAELQRASQQLAQLEREKSKKEAKAPPDATSIKREQEASAVLARLRFPWHEFFGAIEAAHTEDVALLELDPSIESKSVRIVGEGKDFSAVTAYVERLQKQPQFSRVYLAKHKLLTTDSSGSLSFEITAEWRSGSLE</sequence>
<name>A0ABX6FV00_9BURK</name>
<evidence type="ECO:0000256" key="1">
    <source>
        <dbReference type="SAM" id="MobiDB-lite"/>
    </source>
</evidence>
<gene>
    <name evidence="2" type="ORF">GO485_21325</name>
</gene>
<evidence type="ECO:0000313" key="2">
    <source>
        <dbReference type="EMBL" id="QGZ41353.1"/>
    </source>
</evidence>
<dbReference type="Pfam" id="PF05137">
    <property type="entry name" value="PilN"/>
    <property type="match status" value="1"/>
</dbReference>
<dbReference type="InterPro" id="IPR007813">
    <property type="entry name" value="PilN"/>
</dbReference>
<organism evidence="2 3">
    <name type="scientific">Pseudoduganella flava</name>
    <dbReference type="NCBI Taxonomy" id="871742"/>
    <lineage>
        <taxon>Bacteria</taxon>
        <taxon>Pseudomonadati</taxon>
        <taxon>Pseudomonadota</taxon>
        <taxon>Betaproteobacteria</taxon>
        <taxon>Burkholderiales</taxon>
        <taxon>Oxalobacteraceae</taxon>
        <taxon>Telluria group</taxon>
        <taxon>Pseudoduganella</taxon>
    </lineage>
</organism>
<accession>A0ABX6FV00</accession>
<dbReference type="RefSeq" id="WP_145872743.1">
    <property type="nucleotide sequence ID" value="NZ_CP046904.1"/>
</dbReference>
<evidence type="ECO:0008006" key="4">
    <source>
        <dbReference type="Google" id="ProtNLM"/>
    </source>
</evidence>